<feature type="transmembrane region" description="Helical" evidence="8">
    <location>
        <begin position="343"/>
        <end position="368"/>
    </location>
</feature>
<feature type="transmembrane region" description="Helical" evidence="8">
    <location>
        <begin position="7"/>
        <end position="25"/>
    </location>
</feature>
<reference evidence="9" key="1">
    <citation type="submission" date="2020-09" db="EMBL/GenBank/DDBJ databases">
        <title>A novel bacterium of genus Paenibacillus, isolated from South China Sea.</title>
        <authorList>
            <person name="Huang H."/>
            <person name="Mo K."/>
            <person name="Hu Y."/>
        </authorList>
    </citation>
    <scope>NUCLEOTIDE SEQUENCE</scope>
    <source>
        <strain evidence="9">IB182496</strain>
    </source>
</reference>
<dbReference type="PANTHER" id="PTHR30047:SF7">
    <property type="entry name" value="HIGH-AFFINITY CHOLINE TRANSPORT PROTEIN"/>
    <property type="match status" value="1"/>
</dbReference>
<evidence type="ECO:0000256" key="3">
    <source>
        <dbReference type="ARBA" id="ARBA00022448"/>
    </source>
</evidence>
<protein>
    <submittedName>
        <fullName evidence="9">BCCT family transporter</fullName>
    </submittedName>
</protein>
<dbReference type="EMBL" id="JACXIZ010000025">
    <property type="protein sequence ID" value="MBD2846535.1"/>
    <property type="molecule type" value="Genomic_DNA"/>
</dbReference>
<accession>A0A927BVR2</accession>
<evidence type="ECO:0000256" key="7">
    <source>
        <dbReference type="ARBA" id="ARBA00023136"/>
    </source>
</evidence>
<keyword evidence="5 8" id="KW-0812">Transmembrane</keyword>
<organism evidence="9 10">
    <name type="scientific">Paenibacillus sabuli</name>
    <dbReference type="NCBI Taxonomy" id="2772509"/>
    <lineage>
        <taxon>Bacteria</taxon>
        <taxon>Bacillati</taxon>
        <taxon>Bacillota</taxon>
        <taxon>Bacilli</taxon>
        <taxon>Bacillales</taxon>
        <taxon>Paenibacillaceae</taxon>
        <taxon>Paenibacillus</taxon>
    </lineage>
</organism>
<comment type="similarity">
    <text evidence="2">Belongs to the BCCT transporter (TC 2.A.15) family.</text>
</comment>
<sequence>MKKFNVVFYASVVLVLLFVLIGALFPDQVNQFANQAFALTAKYLGGFYLVIVVLFIGFCAYLAFSRTGHLRLGQDNDRPEYSYFNWIGMLFSAGFGVSLIFWGVSEPIKHYLNPPVGYEAETKEAAQAAIKFAMFHWGIHQWAIFAVIGLTIGYTQFRRGRPGSISAVLEPLARRWRVPRGWRSVIDTLAVLATATGVATSLGLGVMQVNGGMNYALQIPDTAWSRLLIIGLLLLAYLVSSITGLNKGIRILSFVNLSAAFLLMGFAFVAGPSLYIFNSFISGVGRYLNEIIPLSFNIRPQQPNLDWLKEWTLFYWAWAIAWSPFVGSFIARVSKGRTIREFIGGTLLVPPLVAIAWMAIMGGSALYFETIADLPIADAVREDLTYGLFATLAQLPLGPVLTWIALALIFTFLVTSADSATFVLAMMTTRDRMDPPRIGKIVWGVLQAAVAAVLLLSSGLQGLQTASLLMALPFSLIMVLMCIAFLQEVRRER</sequence>
<feature type="transmembrane region" description="Helical" evidence="8">
    <location>
        <begin position="400"/>
        <end position="429"/>
    </location>
</feature>
<evidence type="ECO:0000256" key="8">
    <source>
        <dbReference type="SAM" id="Phobius"/>
    </source>
</evidence>
<keyword evidence="3" id="KW-0813">Transport</keyword>
<evidence type="ECO:0000256" key="2">
    <source>
        <dbReference type="ARBA" id="ARBA00005658"/>
    </source>
</evidence>
<dbReference type="PANTHER" id="PTHR30047">
    <property type="entry name" value="HIGH-AFFINITY CHOLINE TRANSPORT PROTEIN-RELATED"/>
    <property type="match status" value="1"/>
</dbReference>
<dbReference type="GO" id="GO:0005886">
    <property type="term" value="C:plasma membrane"/>
    <property type="evidence" value="ECO:0007669"/>
    <property type="project" value="UniProtKB-SubCell"/>
</dbReference>
<dbReference type="AlphaFoldDB" id="A0A927BVR2"/>
<proteinExistence type="inferred from homology"/>
<keyword evidence="10" id="KW-1185">Reference proteome</keyword>
<evidence type="ECO:0000313" key="10">
    <source>
        <dbReference type="Proteomes" id="UP000621560"/>
    </source>
</evidence>
<evidence type="ECO:0000313" key="9">
    <source>
        <dbReference type="EMBL" id="MBD2846535.1"/>
    </source>
</evidence>
<feature type="transmembrane region" description="Helical" evidence="8">
    <location>
        <begin position="45"/>
        <end position="64"/>
    </location>
</feature>
<keyword evidence="7 8" id="KW-0472">Membrane</keyword>
<dbReference type="NCBIfam" id="TIGR00842">
    <property type="entry name" value="bcct"/>
    <property type="match status" value="1"/>
</dbReference>
<feature type="transmembrane region" description="Helical" evidence="8">
    <location>
        <begin position="139"/>
        <end position="157"/>
    </location>
</feature>
<evidence type="ECO:0000256" key="1">
    <source>
        <dbReference type="ARBA" id="ARBA00004651"/>
    </source>
</evidence>
<feature type="transmembrane region" description="Helical" evidence="8">
    <location>
        <begin position="84"/>
        <end position="104"/>
    </location>
</feature>
<evidence type="ECO:0000256" key="5">
    <source>
        <dbReference type="ARBA" id="ARBA00022692"/>
    </source>
</evidence>
<gene>
    <name evidence="9" type="ORF">IDH44_15145</name>
</gene>
<dbReference type="InterPro" id="IPR000060">
    <property type="entry name" value="BCCT_transptr"/>
</dbReference>
<feature type="transmembrane region" description="Helical" evidence="8">
    <location>
        <begin position="466"/>
        <end position="486"/>
    </location>
</feature>
<evidence type="ECO:0000256" key="6">
    <source>
        <dbReference type="ARBA" id="ARBA00022989"/>
    </source>
</evidence>
<feature type="transmembrane region" description="Helical" evidence="8">
    <location>
        <begin position="257"/>
        <end position="277"/>
    </location>
</feature>
<evidence type="ECO:0000256" key="4">
    <source>
        <dbReference type="ARBA" id="ARBA00022475"/>
    </source>
</evidence>
<dbReference type="GO" id="GO:0022857">
    <property type="term" value="F:transmembrane transporter activity"/>
    <property type="evidence" value="ECO:0007669"/>
    <property type="project" value="InterPro"/>
</dbReference>
<comment type="caution">
    <text evidence="9">The sequence shown here is derived from an EMBL/GenBank/DDBJ whole genome shotgun (WGS) entry which is preliminary data.</text>
</comment>
<name>A0A927BVR2_9BACL</name>
<keyword evidence="6 8" id="KW-1133">Transmembrane helix</keyword>
<dbReference type="Proteomes" id="UP000621560">
    <property type="component" value="Unassembled WGS sequence"/>
</dbReference>
<keyword evidence="4" id="KW-1003">Cell membrane</keyword>
<feature type="transmembrane region" description="Helical" evidence="8">
    <location>
        <begin position="227"/>
        <end position="245"/>
    </location>
</feature>
<feature type="transmembrane region" description="Helical" evidence="8">
    <location>
        <begin position="441"/>
        <end position="460"/>
    </location>
</feature>
<feature type="transmembrane region" description="Helical" evidence="8">
    <location>
        <begin position="313"/>
        <end position="331"/>
    </location>
</feature>
<comment type="subcellular location">
    <subcellularLocation>
        <location evidence="1">Cell membrane</location>
        <topology evidence="1">Multi-pass membrane protein</topology>
    </subcellularLocation>
</comment>
<dbReference type="Pfam" id="PF02028">
    <property type="entry name" value="BCCT"/>
    <property type="match status" value="1"/>
</dbReference>
<feature type="transmembrane region" description="Helical" evidence="8">
    <location>
        <begin position="184"/>
        <end position="207"/>
    </location>
</feature>